<protein>
    <submittedName>
        <fullName evidence="1">Uncharacterized protein</fullName>
    </submittedName>
</protein>
<gene>
    <name evidence="1" type="ORF">SODALDRAFT_360412</name>
</gene>
<dbReference type="AlphaFoldDB" id="A0A3N2PUA1"/>
<dbReference type="GeneID" id="39582737"/>
<reference evidence="1 2" key="1">
    <citation type="journal article" date="2018" name="Mol. Ecol.">
        <title>The obligate alkalophilic soda-lake fungus Sodiomyces alkalinus has shifted to a protein diet.</title>
        <authorList>
            <person name="Grum-Grzhimaylo A.A."/>
            <person name="Falkoski D.L."/>
            <person name="van den Heuvel J."/>
            <person name="Valero-Jimenez C.A."/>
            <person name="Min B."/>
            <person name="Choi I.G."/>
            <person name="Lipzen A."/>
            <person name="Daum C.G."/>
            <person name="Aanen D.K."/>
            <person name="Tsang A."/>
            <person name="Henrissat B."/>
            <person name="Bilanenko E.N."/>
            <person name="de Vries R.P."/>
            <person name="van Kan J.A.L."/>
            <person name="Grigoriev I.V."/>
            <person name="Debets A.J.M."/>
        </authorList>
    </citation>
    <scope>NUCLEOTIDE SEQUENCE [LARGE SCALE GENOMIC DNA]</scope>
    <source>
        <strain evidence="1 2">F11</strain>
    </source>
</reference>
<evidence type="ECO:0000313" key="2">
    <source>
        <dbReference type="Proteomes" id="UP000272025"/>
    </source>
</evidence>
<name>A0A3N2PUA1_SODAK</name>
<sequence length="154" mass="16748">MLDVRSKTAVIGILANGTSRPPKGDLGPYIAGANIPTQATTARVDATPCDNGNIHTKATNMRWDAGCMLSQHFHYHGERMGRCLFLSPPMQPPYISVLHSVVQTPAMQFRFLVSIVGVVDHLSAVHMVPLGGQIPLAGLVVLVWDIEIKLRSLR</sequence>
<dbReference type="RefSeq" id="XP_028465886.1">
    <property type="nucleotide sequence ID" value="XM_028614259.1"/>
</dbReference>
<dbReference type="Proteomes" id="UP000272025">
    <property type="component" value="Unassembled WGS sequence"/>
</dbReference>
<keyword evidence="2" id="KW-1185">Reference proteome</keyword>
<dbReference type="EMBL" id="ML119056">
    <property type="protein sequence ID" value="ROT38080.1"/>
    <property type="molecule type" value="Genomic_DNA"/>
</dbReference>
<proteinExistence type="predicted"/>
<organism evidence="1 2">
    <name type="scientific">Sodiomyces alkalinus (strain CBS 110278 / VKM F-3762 / F11)</name>
    <name type="common">Alkaliphilic filamentous fungus</name>
    <dbReference type="NCBI Taxonomy" id="1314773"/>
    <lineage>
        <taxon>Eukaryota</taxon>
        <taxon>Fungi</taxon>
        <taxon>Dikarya</taxon>
        <taxon>Ascomycota</taxon>
        <taxon>Pezizomycotina</taxon>
        <taxon>Sordariomycetes</taxon>
        <taxon>Hypocreomycetidae</taxon>
        <taxon>Glomerellales</taxon>
        <taxon>Plectosphaerellaceae</taxon>
        <taxon>Sodiomyces</taxon>
    </lineage>
</organism>
<evidence type="ECO:0000313" key="1">
    <source>
        <dbReference type="EMBL" id="ROT38080.1"/>
    </source>
</evidence>
<accession>A0A3N2PUA1</accession>